<reference evidence="1 2" key="1">
    <citation type="journal article" date="2019" name="Commun. Biol.">
        <title>The bagworm genome reveals a unique fibroin gene that provides high tensile strength.</title>
        <authorList>
            <person name="Kono N."/>
            <person name="Nakamura H."/>
            <person name="Ohtoshi R."/>
            <person name="Tomita M."/>
            <person name="Numata K."/>
            <person name="Arakawa K."/>
        </authorList>
    </citation>
    <scope>NUCLEOTIDE SEQUENCE [LARGE SCALE GENOMIC DNA]</scope>
</reference>
<sequence length="123" mass="13803">MNLPKVYVTFEGNIPKRGLHGGRARKWVTSEFYLRRTPPPANGTMRLGREVTKLRVVSYKDLYDNGQANVTGSLRGFKCHATSITGYKATPTFVDVSMPDLLARLSRALFGFDLFLAMTHHAQ</sequence>
<evidence type="ECO:0000313" key="2">
    <source>
        <dbReference type="Proteomes" id="UP000299102"/>
    </source>
</evidence>
<organism evidence="1 2">
    <name type="scientific">Eumeta variegata</name>
    <name type="common">Bagworm moth</name>
    <name type="synonym">Eumeta japonica</name>
    <dbReference type="NCBI Taxonomy" id="151549"/>
    <lineage>
        <taxon>Eukaryota</taxon>
        <taxon>Metazoa</taxon>
        <taxon>Ecdysozoa</taxon>
        <taxon>Arthropoda</taxon>
        <taxon>Hexapoda</taxon>
        <taxon>Insecta</taxon>
        <taxon>Pterygota</taxon>
        <taxon>Neoptera</taxon>
        <taxon>Endopterygota</taxon>
        <taxon>Lepidoptera</taxon>
        <taxon>Glossata</taxon>
        <taxon>Ditrysia</taxon>
        <taxon>Tineoidea</taxon>
        <taxon>Psychidae</taxon>
        <taxon>Oiketicinae</taxon>
        <taxon>Eumeta</taxon>
    </lineage>
</organism>
<comment type="caution">
    <text evidence="1">The sequence shown here is derived from an EMBL/GenBank/DDBJ whole genome shotgun (WGS) entry which is preliminary data.</text>
</comment>
<keyword evidence="2" id="KW-1185">Reference proteome</keyword>
<name>A0A4C1Z2D1_EUMVA</name>
<accession>A0A4C1Z2D1</accession>
<proteinExistence type="predicted"/>
<protein>
    <submittedName>
        <fullName evidence="1">Uncharacterized protein</fullName>
    </submittedName>
</protein>
<dbReference type="EMBL" id="BGZK01001480">
    <property type="protein sequence ID" value="GBP80755.1"/>
    <property type="molecule type" value="Genomic_DNA"/>
</dbReference>
<gene>
    <name evidence="1" type="ORF">EVAR_56601_1</name>
</gene>
<dbReference type="AlphaFoldDB" id="A0A4C1Z2D1"/>
<evidence type="ECO:0000313" key="1">
    <source>
        <dbReference type="EMBL" id="GBP80755.1"/>
    </source>
</evidence>
<dbReference type="Proteomes" id="UP000299102">
    <property type="component" value="Unassembled WGS sequence"/>
</dbReference>